<proteinExistence type="predicted"/>
<sequence>MSIIVDTSCSSSIEIRPKRPVFLSDRNHSRMPSTTSTPANVLPCTSPWTVVFKAVHGNCVLSDELHRNSSDTGTTDFYLK</sequence>
<evidence type="ECO:0000313" key="1">
    <source>
        <dbReference type="EMBL" id="KIM69404.1"/>
    </source>
</evidence>
<dbReference type="Proteomes" id="UP000053989">
    <property type="component" value="Unassembled WGS sequence"/>
</dbReference>
<dbReference type="InParanoid" id="A0A0C3EMG9"/>
<reference evidence="2" key="2">
    <citation type="submission" date="2015-01" db="EMBL/GenBank/DDBJ databases">
        <title>Evolutionary Origins and Diversification of the Mycorrhizal Mutualists.</title>
        <authorList>
            <consortium name="DOE Joint Genome Institute"/>
            <consortium name="Mycorrhizal Genomics Consortium"/>
            <person name="Kohler A."/>
            <person name="Kuo A."/>
            <person name="Nagy L.G."/>
            <person name="Floudas D."/>
            <person name="Copeland A."/>
            <person name="Barry K.W."/>
            <person name="Cichocki N."/>
            <person name="Veneault-Fourrey C."/>
            <person name="LaButti K."/>
            <person name="Lindquist E.A."/>
            <person name="Lipzen A."/>
            <person name="Lundell T."/>
            <person name="Morin E."/>
            <person name="Murat C."/>
            <person name="Riley R."/>
            <person name="Ohm R."/>
            <person name="Sun H."/>
            <person name="Tunlid A."/>
            <person name="Henrissat B."/>
            <person name="Grigoriev I.V."/>
            <person name="Hibbett D.S."/>
            <person name="Martin F."/>
        </authorList>
    </citation>
    <scope>NUCLEOTIDE SEQUENCE [LARGE SCALE GENOMIC DNA]</scope>
    <source>
        <strain evidence="2">Foug A</strain>
    </source>
</reference>
<dbReference type="HOGENOM" id="CLU_2591201_0_0_1"/>
<accession>A0A0C3EMG9</accession>
<organism evidence="1 2">
    <name type="scientific">Scleroderma citrinum Foug A</name>
    <dbReference type="NCBI Taxonomy" id="1036808"/>
    <lineage>
        <taxon>Eukaryota</taxon>
        <taxon>Fungi</taxon>
        <taxon>Dikarya</taxon>
        <taxon>Basidiomycota</taxon>
        <taxon>Agaricomycotina</taxon>
        <taxon>Agaricomycetes</taxon>
        <taxon>Agaricomycetidae</taxon>
        <taxon>Boletales</taxon>
        <taxon>Sclerodermatineae</taxon>
        <taxon>Sclerodermataceae</taxon>
        <taxon>Scleroderma</taxon>
    </lineage>
</organism>
<gene>
    <name evidence="1" type="ORF">SCLCIDRAFT_700850</name>
</gene>
<dbReference type="EMBL" id="KN822006">
    <property type="protein sequence ID" value="KIM69404.1"/>
    <property type="molecule type" value="Genomic_DNA"/>
</dbReference>
<reference evidence="1 2" key="1">
    <citation type="submission" date="2014-04" db="EMBL/GenBank/DDBJ databases">
        <authorList>
            <consortium name="DOE Joint Genome Institute"/>
            <person name="Kuo A."/>
            <person name="Kohler A."/>
            <person name="Nagy L.G."/>
            <person name="Floudas D."/>
            <person name="Copeland A."/>
            <person name="Barry K.W."/>
            <person name="Cichocki N."/>
            <person name="Veneault-Fourrey C."/>
            <person name="LaButti K."/>
            <person name="Lindquist E.A."/>
            <person name="Lipzen A."/>
            <person name="Lundell T."/>
            <person name="Morin E."/>
            <person name="Murat C."/>
            <person name="Sun H."/>
            <person name="Tunlid A."/>
            <person name="Henrissat B."/>
            <person name="Grigoriev I.V."/>
            <person name="Hibbett D.S."/>
            <person name="Martin F."/>
            <person name="Nordberg H.P."/>
            <person name="Cantor M.N."/>
            <person name="Hua S.X."/>
        </authorList>
    </citation>
    <scope>NUCLEOTIDE SEQUENCE [LARGE SCALE GENOMIC DNA]</scope>
    <source>
        <strain evidence="1 2">Foug A</strain>
    </source>
</reference>
<dbReference type="AlphaFoldDB" id="A0A0C3EMG9"/>
<protein>
    <submittedName>
        <fullName evidence="1">Uncharacterized protein</fullName>
    </submittedName>
</protein>
<name>A0A0C3EMG9_9AGAM</name>
<keyword evidence="2" id="KW-1185">Reference proteome</keyword>
<evidence type="ECO:0000313" key="2">
    <source>
        <dbReference type="Proteomes" id="UP000053989"/>
    </source>
</evidence>